<dbReference type="AlphaFoldDB" id="A0A8J6F4V2"/>
<proteinExistence type="predicted"/>
<gene>
    <name evidence="1" type="ORF">GDO78_012113</name>
</gene>
<keyword evidence="2" id="KW-1185">Reference proteome</keyword>
<name>A0A8J6F4V2_ELECQ</name>
<evidence type="ECO:0000313" key="2">
    <source>
        <dbReference type="Proteomes" id="UP000770717"/>
    </source>
</evidence>
<accession>A0A8J6F4V2</accession>
<dbReference type="Proteomes" id="UP000770717">
    <property type="component" value="Unassembled WGS sequence"/>
</dbReference>
<comment type="caution">
    <text evidence="1">The sequence shown here is derived from an EMBL/GenBank/DDBJ whole genome shotgun (WGS) entry which is preliminary data.</text>
</comment>
<evidence type="ECO:0000313" key="1">
    <source>
        <dbReference type="EMBL" id="KAG9480476.1"/>
    </source>
</evidence>
<organism evidence="1 2">
    <name type="scientific">Eleutherodactylus coqui</name>
    <name type="common">Puerto Rican coqui</name>
    <dbReference type="NCBI Taxonomy" id="57060"/>
    <lineage>
        <taxon>Eukaryota</taxon>
        <taxon>Metazoa</taxon>
        <taxon>Chordata</taxon>
        <taxon>Craniata</taxon>
        <taxon>Vertebrata</taxon>
        <taxon>Euteleostomi</taxon>
        <taxon>Amphibia</taxon>
        <taxon>Batrachia</taxon>
        <taxon>Anura</taxon>
        <taxon>Neobatrachia</taxon>
        <taxon>Hyloidea</taxon>
        <taxon>Eleutherodactylidae</taxon>
        <taxon>Eleutherodactylinae</taxon>
        <taxon>Eleutherodactylus</taxon>
        <taxon>Eleutherodactylus</taxon>
    </lineage>
</organism>
<sequence>MEEQVSNPKIWCCSSQQTKNGQVKITRSALSSLKGMFICCENQIAELAVENLQYFTVQEMWVRFLEILSTCHGEGQQCK</sequence>
<dbReference type="EMBL" id="WNTK01000007">
    <property type="protein sequence ID" value="KAG9480476.1"/>
    <property type="molecule type" value="Genomic_DNA"/>
</dbReference>
<reference evidence="1" key="1">
    <citation type="thesis" date="2020" institute="ProQuest LLC" country="789 East Eisenhower Parkway, Ann Arbor, MI, USA">
        <title>Comparative Genomics and Chromosome Evolution.</title>
        <authorList>
            <person name="Mudd A.B."/>
        </authorList>
    </citation>
    <scope>NUCLEOTIDE SEQUENCE</scope>
    <source>
        <strain evidence="1">HN-11 Male</strain>
        <tissue evidence="1">Kidney and liver</tissue>
    </source>
</reference>
<protein>
    <submittedName>
        <fullName evidence="1">Uncharacterized protein</fullName>
    </submittedName>
</protein>